<evidence type="ECO:0000259" key="3">
    <source>
        <dbReference type="Pfam" id="PF08338"/>
    </source>
</evidence>
<proteinExistence type="inferred from homology"/>
<keyword evidence="5" id="KW-1185">Reference proteome</keyword>
<dbReference type="RefSeq" id="WP_012834798.1">
    <property type="nucleotide sequence ID" value="NC_013441.1"/>
</dbReference>
<dbReference type="Pfam" id="PF08338">
    <property type="entry name" value="DUF1731"/>
    <property type="match status" value="1"/>
</dbReference>
<dbReference type="AlphaFoldDB" id="D0LAY9"/>
<dbReference type="STRING" id="526226.Gbro_3075"/>
<comment type="similarity">
    <text evidence="1">Belongs to the NAD(P)-dependent epimerase/dehydratase family. SDR39U1 subfamily.</text>
</comment>
<accession>D0LAY9</accession>
<dbReference type="InterPro" id="IPR036291">
    <property type="entry name" value="NAD(P)-bd_dom_sf"/>
</dbReference>
<dbReference type="InterPro" id="IPR013549">
    <property type="entry name" value="DUF1731"/>
</dbReference>
<dbReference type="PANTHER" id="PTHR11092">
    <property type="entry name" value="SUGAR NUCLEOTIDE EPIMERASE RELATED"/>
    <property type="match status" value="1"/>
</dbReference>
<dbReference type="PANTHER" id="PTHR11092:SF0">
    <property type="entry name" value="EPIMERASE FAMILY PROTEIN SDR39U1"/>
    <property type="match status" value="1"/>
</dbReference>
<dbReference type="Proteomes" id="UP000001219">
    <property type="component" value="Chromosome"/>
</dbReference>
<sequence length="294" mass="31100">MRVAVAGSQGLIGSALVTSLRAAGHTVHRLVRREALDDDEFSWDPETFGVPPESLDGVDAVVSLGGVGVGNQRWTGRFKQELRDSRITPTEVLAEAVRDAGVPTFLSASATGFYGDTGSHAATESDHAGDGFLAGLVTDWEQAATANAGRDTRVVLLRTAPVLSPKGGLLAKLRPIFRLGLGGPIGDGKQYFSWISLADEVRAIEFLLGSSISGPVNLSAPAPVPFGTFVDALGRSVHRPAFLPVPAFAARFVGGEMAEEMILFSQRVVPGVLTDNDFTFDHPDIDSALEYTRG</sequence>
<dbReference type="OrthoDB" id="9801773at2"/>
<dbReference type="EMBL" id="CP001802">
    <property type="protein sequence ID" value="ACY22282.1"/>
    <property type="molecule type" value="Genomic_DNA"/>
</dbReference>
<evidence type="ECO:0008006" key="6">
    <source>
        <dbReference type="Google" id="ProtNLM"/>
    </source>
</evidence>
<evidence type="ECO:0000313" key="4">
    <source>
        <dbReference type="EMBL" id="ACY22282.1"/>
    </source>
</evidence>
<organism evidence="4 5">
    <name type="scientific">Gordonia bronchialis (strain ATCC 25592 / DSM 43247 / BCRC 13721 / JCM 3198 / KCTC 3076 / NBRC 16047 / NCTC 10667)</name>
    <name type="common">Rhodococcus bronchialis</name>
    <dbReference type="NCBI Taxonomy" id="526226"/>
    <lineage>
        <taxon>Bacteria</taxon>
        <taxon>Bacillati</taxon>
        <taxon>Actinomycetota</taxon>
        <taxon>Actinomycetes</taxon>
        <taxon>Mycobacteriales</taxon>
        <taxon>Gordoniaceae</taxon>
        <taxon>Gordonia</taxon>
    </lineage>
</organism>
<dbReference type="InterPro" id="IPR010099">
    <property type="entry name" value="SDR39U1"/>
</dbReference>
<evidence type="ECO:0000259" key="2">
    <source>
        <dbReference type="Pfam" id="PF01370"/>
    </source>
</evidence>
<dbReference type="Pfam" id="PF01370">
    <property type="entry name" value="Epimerase"/>
    <property type="match status" value="1"/>
</dbReference>
<dbReference type="InterPro" id="IPR001509">
    <property type="entry name" value="Epimerase_deHydtase"/>
</dbReference>
<dbReference type="SUPFAM" id="SSF51735">
    <property type="entry name" value="NAD(P)-binding Rossmann-fold domains"/>
    <property type="match status" value="1"/>
</dbReference>
<dbReference type="KEGG" id="gbr:Gbro_3075"/>
<feature type="domain" description="DUF1731" evidence="3">
    <location>
        <begin position="245"/>
        <end position="290"/>
    </location>
</feature>
<reference evidence="5" key="1">
    <citation type="submission" date="2009-10" db="EMBL/GenBank/DDBJ databases">
        <title>The complete chromosome of Gordonia bronchialis DSM 43247.</title>
        <authorList>
            <consortium name="US DOE Joint Genome Institute (JGI-PGF)"/>
            <person name="Lucas S."/>
            <person name="Copeland A."/>
            <person name="Lapidus A."/>
            <person name="Glavina del Rio T."/>
            <person name="Dalin E."/>
            <person name="Tice H."/>
            <person name="Bruce D."/>
            <person name="Goodwin L."/>
            <person name="Pitluck S."/>
            <person name="Kyrpides N."/>
            <person name="Mavromatis K."/>
            <person name="Ivanova N."/>
            <person name="Ovchinnikova G."/>
            <person name="Saunders E."/>
            <person name="Brettin T."/>
            <person name="Detter J.C."/>
            <person name="Han C."/>
            <person name="Larimer F."/>
            <person name="Land M."/>
            <person name="Hauser L."/>
            <person name="Markowitz V."/>
            <person name="Cheng J.-F."/>
            <person name="Hugenholtz P."/>
            <person name="Woyke T."/>
            <person name="Wu D."/>
            <person name="Jando M."/>
            <person name="Schneider S."/>
            <person name="Goeker M."/>
            <person name="Klenk H.-P."/>
            <person name="Eisen J.A."/>
        </authorList>
    </citation>
    <scope>NUCLEOTIDE SEQUENCE [LARGE SCALE GENOMIC DNA]</scope>
    <source>
        <strain evidence="5">ATCC 25592 / DSM 43247 / BCRC 13721 / JCM 3198 / KCTC 3076 / NBRC 16047 / NCTC 10667</strain>
    </source>
</reference>
<feature type="domain" description="NAD-dependent epimerase/dehydratase" evidence="2">
    <location>
        <begin position="3"/>
        <end position="210"/>
    </location>
</feature>
<dbReference type="Gene3D" id="3.40.50.720">
    <property type="entry name" value="NAD(P)-binding Rossmann-like Domain"/>
    <property type="match status" value="1"/>
</dbReference>
<dbReference type="NCBIfam" id="TIGR01777">
    <property type="entry name" value="yfcH"/>
    <property type="match status" value="1"/>
</dbReference>
<name>D0LAY9_GORB4</name>
<protein>
    <recommendedName>
        <fullName evidence="6">NAD-dependent epimerase/dehydratase</fullName>
    </recommendedName>
</protein>
<evidence type="ECO:0000313" key="5">
    <source>
        <dbReference type="Proteomes" id="UP000001219"/>
    </source>
</evidence>
<dbReference type="eggNOG" id="COG1090">
    <property type="taxonomic scope" value="Bacteria"/>
</dbReference>
<dbReference type="HOGENOM" id="CLU_047373_0_2_11"/>
<reference evidence="4 5" key="2">
    <citation type="journal article" date="2010" name="Stand. Genomic Sci.">
        <title>Complete genome sequence of Gordonia bronchialis type strain (3410).</title>
        <authorList>
            <person name="Ivanova N."/>
            <person name="Sikorski J."/>
            <person name="Jando M."/>
            <person name="Lapidus A."/>
            <person name="Nolan M."/>
            <person name="Lucas S."/>
            <person name="Del Rio T.G."/>
            <person name="Tice H."/>
            <person name="Copeland A."/>
            <person name="Cheng J.F."/>
            <person name="Chen F."/>
            <person name="Bruce D."/>
            <person name="Goodwin L."/>
            <person name="Pitluck S."/>
            <person name="Mavromatis K."/>
            <person name="Ovchinnikova G."/>
            <person name="Pati A."/>
            <person name="Chen A."/>
            <person name="Palaniappan K."/>
            <person name="Land M."/>
            <person name="Hauser L."/>
            <person name="Chang Y.J."/>
            <person name="Jeffries C.D."/>
            <person name="Chain P."/>
            <person name="Saunders E."/>
            <person name="Han C."/>
            <person name="Detter J.C."/>
            <person name="Brettin T."/>
            <person name="Rohde M."/>
            <person name="Goker M."/>
            <person name="Bristow J."/>
            <person name="Eisen J.A."/>
            <person name="Markowitz V."/>
            <person name="Hugenholtz P."/>
            <person name="Klenk H.P."/>
            <person name="Kyrpides N.C."/>
        </authorList>
    </citation>
    <scope>NUCLEOTIDE SEQUENCE [LARGE SCALE GENOMIC DNA]</scope>
    <source>
        <strain evidence="5">ATCC 25592 / DSM 43247 / BCRC 13721 / JCM 3198 / KCTC 3076 / NBRC 16047 / NCTC 10667</strain>
    </source>
</reference>
<gene>
    <name evidence="4" type="ordered locus">Gbro_3075</name>
</gene>
<evidence type="ECO:0000256" key="1">
    <source>
        <dbReference type="ARBA" id="ARBA00009353"/>
    </source>
</evidence>